<organism evidence="6 7">
    <name type="scientific">Stutzerimonas stutzeri</name>
    <name type="common">Pseudomonas stutzeri</name>
    <dbReference type="NCBI Taxonomy" id="316"/>
    <lineage>
        <taxon>Bacteria</taxon>
        <taxon>Pseudomonadati</taxon>
        <taxon>Pseudomonadota</taxon>
        <taxon>Gammaproteobacteria</taxon>
        <taxon>Pseudomonadales</taxon>
        <taxon>Pseudomonadaceae</taxon>
        <taxon>Stutzerimonas</taxon>
    </lineage>
</organism>
<dbReference type="InterPro" id="IPR000847">
    <property type="entry name" value="LysR_HTH_N"/>
</dbReference>
<dbReference type="Pfam" id="PF00126">
    <property type="entry name" value="HTH_1"/>
    <property type="match status" value="1"/>
</dbReference>
<dbReference type="Gene3D" id="1.10.10.10">
    <property type="entry name" value="Winged helix-like DNA-binding domain superfamily/Winged helix DNA-binding domain"/>
    <property type="match status" value="1"/>
</dbReference>
<dbReference type="PANTHER" id="PTHR30537:SF31">
    <property type="entry name" value="TRANSCRIPTIONAL REGULATOR, LYSR FAMILY"/>
    <property type="match status" value="1"/>
</dbReference>
<dbReference type="InterPro" id="IPR058163">
    <property type="entry name" value="LysR-type_TF_proteobact-type"/>
</dbReference>
<protein>
    <submittedName>
        <fullName evidence="6">LysR family transcriptional regulator</fullName>
    </submittedName>
</protein>
<dbReference type="SUPFAM" id="SSF46785">
    <property type="entry name" value="Winged helix' DNA-binding domain"/>
    <property type="match status" value="1"/>
</dbReference>
<evidence type="ECO:0000256" key="4">
    <source>
        <dbReference type="ARBA" id="ARBA00023163"/>
    </source>
</evidence>
<dbReference type="EMBL" id="CP046902">
    <property type="protein sequence ID" value="QGZ31687.1"/>
    <property type="molecule type" value="Genomic_DNA"/>
</dbReference>
<dbReference type="Gene3D" id="3.40.190.290">
    <property type="match status" value="1"/>
</dbReference>
<dbReference type="PANTHER" id="PTHR30537">
    <property type="entry name" value="HTH-TYPE TRANSCRIPTIONAL REGULATOR"/>
    <property type="match status" value="1"/>
</dbReference>
<dbReference type="AlphaFoldDB" id="A0A6I6LSC1"/>
<dbReference type="InterPro" id="IPR036390">
    <property type="entry name" value="WH_DNA-bd_sf"/>
</dbReference>
<evidence type="ECO:0000313" key="7">
    <source>
        <dbReference type="Proteomes" id="UP000438983"/>
    </source>
</evidence>
<feature type="domain" description="HTH lysR-type" evidence="5">
    <location>
        <begin position="1"/>
        <end position="59"/>
    </location>
</feature>
<accession>A0A6I6LSC1</accession>
<dbReference type="GO" id="GO:0003700">
    <property type="term" value="F:DNA-binding transcription factor activity"/>
    <property type="evidence" value="ECO:0007669"/>
    <property type="project" value="InterPro"/>
</dbReference>
<dbReference type="GO" id="GO:0006351">
    <property type="term" value="P:DNA-templated transcription"/>
    <property type="evidence" value="ECO:0007669"/>
    <property type="project" value="TreeGrafter"/>
</dbReference>
<evidence type="ECO:0000313" key="6">
    <source>
        <dbReference type="EMBL" id="QGZ31687.1"/>
    </source>
</evidence>
<gene>
    <name evidence="6" type="ORF">GQA94_17090</name>
</gene>
<evidence type="ECO:0000256" key="2">
    <source>
        <dbReference type="ARBA" id="ARBA00023015"/>
    </source>
</evidence>
<evidence type="ECO:0000259" key="5">
    <source>
        <dbReference type="PROSITE" id="PS50931"/>
    </source>
</evidence>
<dbReference type="InterPro" id="IPR036388">
    <property type="entry name" value="WH-like_DNA-bd_sf"/>
</dbReference>
<name>A0A6I6LSC1_STUST</name>
<keyword evidence="2" id="KW-0805">Transcription regulation</keyword>
<dbReference type="PROSITE" id="PS50931">
    <property type="entry name" value="HTH_LYSR"/>
    <property type="match status" value="1"/>
</dbReference>
<dbReference type="SUPFAM" id="SSF53850">
    <property type="entry name" value="Periplasmic binding protein-like II"/>
    <property type="match status" value="1"/>
</dbReference>
<sequence>MQDLNALYYFVQVVDHGGFASAGRALGIPKSKLSRHIARLEQRLEARLINRSTRQLSVTELGLGYYRHCVAMLVEAEAADELIMHNLAQPRGTVRLSCPPSLLHYLISPLLVRFMEQCPEVEVHVEATSRRVDVIKEGLDMAIRVRFPPIEDSDLAMKVLSNSPQRLVAAPGLFVDRPLPRGPADLAGLPSLDFDQADKQHAWQLDGPDGVTAHVPLRPKLVTDNAETLHQAALAGLGVVKLALLVAGPDLHNGRLIDVLPGWVPRGGILHAVFPSRRGLLPSVRALLDFLGDNIQEIDFNSRATPP</sequence>
<comment type="similarity">
    <text evidence="1">Belongs to the LysR transcriptional regulatory family.</text>
</comment>
<keyword evidence="4" id="KW-0804">Transcription</keyword>
<keyword evidence="3" id="KW-0238">DNA-binding</keyword>
<dbReference type="OrthoDB" id="5671700at2"/>
<dbReference type="RefSeq" id="WP_158189135.1">
    <property type="nucleotide sequence ID" value="NZ_CP046902.1"/>
</dbReference>
<dbReference type="CDD" id="cd08473">
    <property type="entry name" value="PBP2_CrgA_like_4"/>
    <property type="match status" value="1"/>
</dbReference>
<reference evidence="6 7" key="1">
    <citation type="submission" date="2019-12" db="EMBL/GenBank/DDBJ databases">
        <title>Complete genome sequence of Pseudomonas stutzeri.</title>
        <authorList>
            <person name="Lim S.R."/>
            <person name="Kim J.H."/>
        </authorList>
    </citation>
    <scope>NUCLEOTIDE SEQUENCE [LARGE SCALE GENOMIC DNA]</scope>
    <source>
        <strain evidence="6 7">PM101005</strain>
    </source>
</reference>
<dbReference type="FunFam" id="1.10.10.10:FF:000001">
    <property type="entry name" value="LysR family transcriptional regulator"/>
    <property type="match status" value="1"/>
</dbReference>
<dbReference type="InterPro" id="IPR005119">
    <property type="entry name" value="LysR_subst-bd"/>
</dbReference>
<evidence type="ECO:0000256" key="3">
    <source>
        <dbReference type="ARBA" id="ARBA00023125"/>
    </source>
</evidence>
<dbReference type="Proteomes" id="UP000438983">
    <property type="component" value="Chromosome"/>
</dbReference>
<proteinExistence type="inferred from homology"/>
<dbReference type="GO" id="GO:0043565">
    <property type="term" value="F:sequence-specific DNA binding"/>
    <property type="evidence" value="ECO:0007669"/>
    <property type="project" value="TreeGrafter"/>
</dbReference>
<dbReference type="Pfam" id="PF03466">
    <property type="entry name" value="LysR_substrate"/>
    <property type="match status" value="1"/>
</dbReference>
<evidence type="ECO:0000256" key="1">
    <source>
        <dbReference type="ARBA" id="ARBA00009437"/>
    </source>
</evidence>